<dbReference type="InterPro" id="IPR050327">
    <property type="entry name" value="Proton-linked_MCT"/>
</dbReference>
<dbReference type="InterPro" id="IPR020846">
    <property type="entry name" value="MFS_dom"/>
</dbReference>
<keyword evidence="1 4" id="KW-0812">Transmembrane</keyword>
<dbReference type="Proteomes" id="UP001216253">
    <property type="component" value="Unassembled WGS sequence"/>
</dbReference>
<comment type="caution">
    <text evidence="6">The sequence shown here is derived from an EMBL/GenBank/DDBJ whole genome shotgun (WGS) entry which is preliminary data.</text>
</comment>
<dbReference type="SUPFAM" id="SSF103473">
    <property type="entry name" value="MFS general substrate transporter"/>
    <property type="match status" value="1"/>
</dbReference>
<feature type="transmembrane region" description="Helical" evidence="4">
    <location>
        <begin position="114"/>
        <end position="137"/>
    </location>
</feature>
<evidence type="ECO:0000313" key="7">
    <source>
        <dbReference type="Proteomes" id="UP001216253"/>
    </source>
</evidence>
<feature type="transmembrane region" description="Helical" evidence="4">
    <location>
        <begin position="20"/>
        <end position="41"/>
    </location>
</feature>
<feature type="domain" description="Major facilitator superfamily (MFS) profile" evidence="5">
    <location>
        <begin position="19"/>
        <end position="415"/>
    </location>
</feature>
<dbReference type="PROSITE" id="PS50850">
    <property type="entry name" value="MFS"/>
    <property type="match status" value="1"/>
</dbReference>
<accession>A0ABT5WPM3</accession>
<feature type="transmembrane region" description="Helical" evidence="4">
    <location>
        <begin position="301"/>
        <end position="318"/>
    </location>
</feature>
<organism evidence="6 7">
    <name type="scientific">Novosphingobium album</name>
    <name type="common">ex Liu et al. 2023</name>
    <dbReference type="NCBI Taxonomy" id="3031130"/>
    <lineage>
        <taxon>Bacteria</taxon>
        <taxon>Pseudomonadati</taxon>
        <taxon>Pseudomonadota</taxon>
        <taxon>Alphaproteobacteria</taxon>
        <taxon>Sphingomonadales</taxon>
        <taxon>Sphingomonadaceae</taxon>
        <taxon>Novosphingobium</taxon>
    </lineage>
</organism>
<keyword evidence="2 4" id="KW-1133">Transmembrane helix</keyword>
<dbReference type="EMBL" id="JARESE010000028">
    <property type="protein sequence ID" value="MDE8651992.1"/>
    <property type="molecule type" value="Genomic_DNA"/>
</dbReference>
<dbReference type="RefSeq" id="WP_275228065.1">
    <property type="nucleotide sequence ID" value="NZ_JARESE010000028.1"/>
</dbReference>
<keyword evidence="7" id="KW-1185">Reference proteome</keyword>
<dbReference type="PANTHER" id="PTHR11360:SF290">
    <property type="entry name" value="MONOCARBOXYLATE MFS PERMEASE"/>
    <property type="match status" value="1"/>
</dbReference>
<feature type="transmembrane region" description="Helical" evidence="4">
    <location>
        <begin position="236"/>
        <end position="260"/>
    </location>
</feature>
<evidence type="ECO:0000313" key="6">
    <source>
        <dbReference type="EMBL" id="MDE8651992.1"/>
    </source>
</evidence>
<keyword evidence="3 4" id="KW-0472">Membrane</keyword>
<gene>
    <name evidence="6" type="ORF">PYV00_09700</name>
</gene>
<evidence type="ECO:0000256" key="2">
    <source>
        <dbReference type="ARBA" id="ARBA00022989"/>
    </source>
</evidence>
<reference evidence="6 7" key="1">
    <citation type="submission" date="2023-03" db="EMBL/GenBank/DDBJ databases">
        <title>NovoSphingobium album sp. nov. isolated from polycyclic aromatic hydrocarbons- and heavy-metal polluted soil.</title>
        <authorList>
            <person name="Liu Z."/>
            <person name="Wang K."/>
        </authorList>
    </citation>
    <scope>NUCLEOTIDE SEQUENCE [LARGE SCALE GENOMIC DNA]</scope>
    <source>
        <strain evidence="6 7">H3SJ31-1</strain>
    </source>
</reference>
<sequence>MVSPDKATGLNEWKSGWTLVLASAIGYSFYSVMIGGLGLFMEPLDKAFGWSRALLSSGPGIATVITAILSPFFGTLIDRVGTRRLVLPGLVLTIITMAAFGLVTGAAWQWLALWVVYGIVSTSLKSTAWTAAVLGVFTGSRGLALGLMMSGLALSQILLPPLGNWLIAELGWRAAYVWLALGWGGVALVFCLLFFFDVHDREAERRRQNGTTREQEPSATLDLPGLTIRQAWRNAALWRIGISNLVVMALTNGLAIHLFPILTQAGVSRANAAWLTSLGGIAAIAGKLLTGVLLDRFRPNWIGALTFGTAAASFLLLMDNVRSPGLIVLALVVNGYAAGTKMQIAGFLTAGYGGMRNFGAIYGVMGGLLALAGGIGPMAAGLVYDLAGSYGPFLAAGGIGCALCGLLILTLPRYPDWQAHEAAPA</sequence>
<feature type="transmembrane region" description="Helical" evidence="4">
    <location>
        <begin position="175"/>
        <end position="196"/>
    </location>
</feature>
<name>A0ABT5WPM3_9SPHN</name>
<dbReference type="InterPro" id="IPR011701">
    <property type="entry name" value="MFS"/>
</dbReference>
<feature type="transmembrane region" description="Helical" evidence="4">
    <location>
        <begin position="360"/>
        <end position="384"/>
    </location>
</feature>
<feature type="transmembrane region" description="Helical" evidence="4">
    <location>
        <begin position="144"/>
        <end position="163"/>
    </location>
</feature>
<protein>
    <submittedName>
        <fullName evidence="6">MFS transporter</fullName>
    </submittedName>
</protein>
<evidence type="ECO:0000256" key="3">
    <source>
        <dbReference type="ARBA" id="ARBA00023136"/>
    </source>
</evidence>
<feature type="transmembrane region" description="Helical" evidence="4">
    <location>
        <begin position="53"/>
        <end position="73"/>
    </location>
</feature>
<dbReference type="InterPro" id="IPR036259">
    <property type="entry name" value="MFS_trans_sf"/>
</dbReference>
<dbReference type="Gene3D" id="1.20.1250.20">
    <property type="entry name" value="MFS general substrate transporter like domains"/>
    <property type="match status" value="1"/>
</dbReference>
<feature type="transmembrane region" description="Helical" evidence="4">
    <location>
        <begin position="85"/>
        <end position="108"/>
    </location>
</feature>
<evidence type="ECO:0000256" key="1">
    <source>
        <dbReference type="ARBA" id="ARBA00022692"/>
    </source>
</evidence>
<dbReference type="PANTHER" id="PTHR11360">
    <property type="entry name" value="MONOCARBOXYLATE TRANSPORTER"/>
    <property type="match status" value="1"/>
</dbReference>
<feature type="transmembrane region" description="Helical" evidence="4">
    <location>
        <begin position="324"/>
        <end position="348"/>
    </location>
</feature>
<evidence type="ECO:0000259" key="5">
    <source>
        <dbReference type="PROSITE" id="PS50850"/>
    </source>
</evidence>
<feature type="transmembrane region" description="Helical" evidence="4">
    <location>
        <begin position="272"/>
        <end position="294"/>
    </location>
</feature>
<dbReference type="Pfam" id="PF07690">
    <property type="entry name" value="MFS_1"/>
    <property type="match status" value="1"/>
</dbReference>
<proteinExistence type="predicted"/>
<evidence type="ECO:0000256" key="4">
    <source>
        <dbReference type="SAM" id="Phobius"/>
    </source>
</evidence>
<feature type="transmembrane region" description="Helical" evidence="4">
    <location>
        <begin position="390"/>
        <end position="411"/>
    </location>
</feature>